<keyword evidence="2" id="KW-1185">Reference proteome</keyword>
<accession>A0ABW1EAI8</accession>
<organism evidence="1 2">
    <name type="scientific">Acidicapsa dinghuensis</name>
    <dbReference type="NCBI Taxonomy" id="2218256"/>
    <lineage>
        <taxon>Bacteria</taxon>
        <taxon>Pseudomonadati</taxon>
        <taxon>Acidobacteriota</taxon>
        <taxon>Terriglobia</taxon>
        <taxon>Terriglobales</taxon>
        <taxon>Acidobacteriaceae</taxon>
        <taxon>Acidicapsa</taxon>
    </lineage>
</organism>
<dbReference type="EMBL" id="JBHSPH010000001">
    <property type="protein sequence ID" value="MFC5861063.1"/>
    <property type="molecule type" value="Genomic_DNA"/>
</dbReference>
<reference evidence="2" key="1">
    <citation type="journal article" date="2019" name="Int. J. Syst. Evol. Microbiol.">
        <title>The Global Catalogue of Microorganisms (GCM) 10K type strain sequencing project: providing services to taxonomists for standard genome sequencing and annotation.</title>
        <authorList>
            <consortium name="The Broad Institute Genomics Platform"/>
            <consortium name="The Broad Institute Genome Sequencing Center for Infectious Disease"/>
            <person name="Wu L."/>
            <person name="Ma J."/>
        </authorList>
    </citation>
    <scope>NUCLEOTIDE SEQUENCE [LARGE SCALE GENOMIC DNA]</scope>
    <source>
        <strain evidence="2">JCM 4087</strain>
    </source>
</reference>
<gene>
    <name evidence="1" type="ORF">ACFPT7_02025</name>
</gene>
<sequence length="79" mass="9292">MMLDQRCRFFPLADSKEELFTFVAVDLEDLRFTRNEKLTELWVAIAIPAADEVWSFVKRFAFTRLWVEFAPAKSAFALK</sequence>
<comment type="caution">
    <text evidence="1">The sequence shown here is derived from an EMBL/GenBank/DDBJ whole genome shotgun (WGS) entry which is preliminary data.</text>
</comment>
<name>A0ABW1EAI8_9BACT</name>
<proteinExistence type="predicted"/>
<dbReference type="Proteomes" id="UP001596091">
    <property type="component" value="Unassembled WGS sequence"/>
</dbReference>
<evidence type="ECO:0000313" key="1">
    <source>
        <dbReference type="EMBL" id="MFC5861063.1"/>
    </source>
</evidence>
<evidence type="ECO:0000313" key="2">
    <source>
        <dbReference type="Proteomes" id="UP001596091"/>
    </source>
</evidence>
<protein>
    <submittedName>
        <fullName evidence="1">Uncharacterized protein</fullName>
    </submittedName>
</protein>
<dbReference type="RefSeq" id="WP_263334523.1">
    <property type="nucleotide sequence ID" value="NZ_JAGSYH010000002.1"/>
</dbReference>